<gene>
    <name evidence="1" type="ORF">RESH_04250</name>
</gene>
<dbReference type="Proteomes" id="UP000011996">
    <property type="component" value="Unassembled WGS sequence"/>
</dbReference>
<proteinExistence type="predicted"/>
<sequence>MSKQLVQYTRTCRSKSSQLDSVAIDEIPRKRAVLSGRNAVNDRFRVRGENLDCFAIKMRPCRPIHRNELVCEWDSDNATGLLTTNLVA</sequence>
<evidence type="ECO:0000313" key="1">
    <source>
        <dbReference type="EMBL" id="EMI25155.1"/>
    </source>
</evidence>
<accession>M5S0S3</accession>
<evidence type="ECO:0000313" key="2">
    <source>
        <dbReference type="Proteomes" id="UP000011996"/>
    </source>
</evidence>
<dbReference type="AlphaFoldDB" id="M5S0S3"/>
<dbReference type="EMBL" id="ANOF01000136">
    <property type="protein sequence ID" value="EMI25155.1"/>
    <property type="molecule type" value="Genomic_DNA"/>
</dbReference>
<dbReference type="STRING" id="1263868.RESH_04250"/>
<protein>
    <submittedName>
        <fullName evidence="1">Uncharacterized protein</fullName>
    </submittedName>
</protein>
<reference evidence="1 2" key="1">
    <citation type="journal article" date="2013" name="Mar. Genomics">
        <title>Expression of sulfatases in Rhodopirellula baltica and the diversity of sulfatases in the genus Rhodopirellula.</title>
        <authorList>
            <person name="Wegner C.E."/>
            <person name="Richter-Heitmann T."/>
            <person name="Klindworth A."/>
            <person name="Klockow C."/>
            <person name="Richter M."/>
            <person name="Achstetter T."/>
            <person name="Glockner F.O."/>
            <person name="Harder J."/>
        </authorList>
    </citation>
    <scope>NUCLEOTIDE SEQUENCE [LARGE SCALE GENOMIC DNA]</scope>
    <source>
        <strain evidence="1 2">SH398</strain>
    </source>
</reference>
<comment type="caution">
    <text evidence="1">The sequence shown here is derived from an EMBL/GenBank/DDBJ whole genome shotgun (WGS) entry which is preliminary data.</text>
</comment>
<name>M5S0S3_9BACT</name>
<organism evidence="1 2">
    <name type="scientific">Rhodopirellula europaea SH398</name>
    <dbReference type="NCBI Taxonomy" id="1263868"/>
    <lineage>
        <taxon>Bacteria</taxon>
        <taxon>Pseudomonadati</taxon>
        <taxon>Planctomycetota</taxon>
        <taxon>Planctomycetia</taxon>
        <taxon>Pirellulales</taxon>
        <taxon>Pirellulaceae</taxon>
        <taxon>Rhodopirellula</taxon>
    </lineage>
</organism>